<dbReference type="InterPro" id="IPR001584">
    <property type="entry name" value="Integrase_cat-core"/>
</dbReference>
<dbReference type="InterPro" id="IPR012337">
    <property type="entry name" value="RNaseH-like_sf"/>
</dbReference>
<feature type="domain" description="Integrase catalytic" evidence="1">
    <location>
        <begin position="611"/>
        <end position="800"/>
    </location>
</feature>
<dbReference type="SUPFAM" id="SSF53098">
    <property type="entry name" value="Ribonuclease H-like"/>
    <property type="match status" value="1"/>
</dbReference>
<dbReference type="Pfam" id="PF05380">
    <property type="entry name" value="Peptidase_A17"/>
    <property type="match status" value="1"/>
</dbReference>
<name>A0AAV1LWE7_9NEOP</name>
<comment type="caution">
    <text evidence="2">The sequence shown here is derived from an EMBL/GenBank/DDBJ whole genome shotgun (WGS) entry which is preliminary data.</text>
</comment>
<dbReference type="InterPro" id="IPR008042">
    <property type="entry name" value="Retrotrans_Pao"/>
</dbReference>
<dbReference type="InterPro" id="IPR043502">
    <property type="entry name" value="DNA/RNA_pol_sf"/>
</dbReference>
<gene>
    <name evidence="2" type="ORF">PARMNEM_LOCUS17039</name>
</gene>
<protein>
    <recommendedName>
        <fullName evidence="1">Integrase catalytic domain-containing protein</fullName>
    </recommendedName>
</protein>
<dbReference type="PANTHER" id="PTHR47331">
    <property type="entry name" value="PHD-TYPE DOMAIN-CONTAINING PROTEIN"/>
    <property type="match status" value="1"/>
</dbReference>
<accession>A0AAV1LWE7</accession>
<proteinExistence type="predicted"/>
<dbReference type="InterPro" id="IPR036397">
    <property type="entry name" value="RNaseH_sf"/>
</dbReference>
<dbReference type="Gene3D" id="3.30.420.10">
    <property type="entry name" value="Ribonuclease H-like superfamily/Ribonuclease H"/>
    <property type="match status" value="1"/>
</dbReference>
<dbReference type="EMBL" id="CAVLGL010000096">
    <property type="protein sequence ID" value="CAK1597961.1"/>
    <property type="molecule type" value="Genomic_DNA"/>
</dbReference>
<dbReference type="GO" id="GO:0071897">
    <property type="term" value="P:DNA biosynthetic process"/>
    <property type="evidence" value="ECO:0007669"/>
    <property type="project" value="UniProtKB-ARBA"/>
</dbReference>
<reference evidence="2 3" key="1">
    <citation type="submission" date="2023-11" db="EMBL/GenBank/DDBJ databases">
        <authorList>
            <person name="Hedman E."/>
            <person name="Englund M."/>
            <person name="Stromberg M."/>
            <person name="Nyberg Akerstrom W."/>
            <person name="Nylinder S."/>
            <person name="Jareborg N."/>
            <person name="Kallberg Y."/>
            <person name="Kronander E."/>
        </authorList>
    </citation>
    <scope>NUCLEOTIDE SEQUENCE [LARGE SCALE GENOMIC DNA]</scope>
</reference>
<dbReference type="GO" id="GO:0015074">
    <property type="term" value="P:DNA integration"/>
    <property type="evidence" value="ECO:0007669"/>
    <property type="project" value="InterPro"/>
</dbReference>
<dbReference type="PROSITE" id="PS50994">
    <property type="entry name" value="INTEGRASE"/>
    <property type="match status" value="1"/>
</dbReference>
<keyword evidence="3" id="KW-1185">Reference proteome</keyword>
<dbReference type="SUPFAM" id="SSF56672">
    <property type="entry name" value="DNA/RNA polymerases"/>
    <property type="match status" value="1"/>
</dbReference>
<organism evidence="2 3">
    <name type="scientific">Parnassius mnemosyne</name>
    <name type="common">clouded apollo</name>
    <dbReference type="NCBI Taxonomy" id="213953"/>
    <lineage>
        <taxon>Eukaryota</taxon>
        <taxon>Metazoa</taxon>
        <taxon>Ecdysozoa</taxon>
        <taxon>Arthropoda</taxon>
        <taxon>Hexapoda</taxon>
        <taxon>Insecta</taxon>
        <taxon>Pterygota</taxon>
        <taxon>Neoptera</taxon>
        <taxon>Endopterygota</taxon>
        <taxon>Lepidoptera</taxon>
        <taxon>Glossata</taxon>
        <taxon>Ditrysia</taxon>
        <taxon>Papilionoidea</taxon>
        <taxon>Papilionidae</taxon>
        <taxon>Parnassiinae</taxon>
        <taxon>Parnassini</taxon>
        <taxon>Parnassius</taxon>
        <taxon>Driopa</taxon>
    </lineage>
</organism>
<evidence type="ECO:0000313" key="3">
    <source>
        <dbReference type="Proteomes" id="UP001314205"/>
    </source>
</evidence>
<dbReference type="InterPro" id="IPR040676">
    <property type="entry name" value="DUF5641"/>
</dbReference>
<evidence type="ECO:0000313" key="2">
    <source>
        <dbReference type="EMBL" id="CAK1597961.1"/>
    </source>
</evidence>
<dbReference type="GO" id="GO:0042575">
    <property type="term" value="C:DNA polymerase complex"/>
    <property type="evidence" value="ECO:0007669"/>
    <property type="project" value="UniProtKB-ARBA"/>
</dbReference>
<dbReference type="Pfam" id="PF18701">
    <property type="entry name" value="DUF5641"/>
    <property type="match status" value="1"/>
</dbReference>
<dbReference type="GO" id="GO:0003676">
    <property type="term" value="F:nucleic acid binding"/>
    <property type="evidence" value="ECO:0007669"/>
    <property type="project" value="InterPro"/>
</dbReference>
<sequence length="918" mass="104800">MYRCIIVHPDDRHLQQIVWRNSPSEPIQTFQLNTVTYGTASAPFLATRCLKQLGLQCKNKAIADIIMHDFYVDDLLTGADDLDDVKAIRQGVAEVLASARMPLRKWRSNDPELLSEIANTSLDLNIGSREPDKLLGLGWHSDSDELCFPLNSLVPDGNTKRDLLSVIAQIFDPLGLLAPYVITMKILIQRLWLDKLSWDEPLSPEIKKRWYGIIKSLPFLNNIRIPRLVICESYRVLQLHIFTDASECAYGACIYVRSVSDKGEVMVRLLTAKSRVAPIKPTTIPRLELCGALVGARLYEKVVNSLRVKVDQVYFWTDSTIVLGWLRMLPCKLQPFVRNRVAEILDKASDHKWGHVPTDRNPADLISRGIDISALACLRLWWSGPEFLMYDISKWPSQPKNVETLPETRHDIILTAVTTHPKNNDCFIDFSRFSNYSRLVRSMAYVLRFIMSCKRQLISSNYLTELELRNALNIIISKCQYDSFPEYKLLLNKQNLPKKSQLLKFNVFLDENKIMRVGGRLDNSKFSYNEKHPILLQSNHIFTKLLFDHEHKRLMHAGPQLLLANIRDTFWPIGGRNLAKACYHKCIRCHRMKGKVSNPLMGNLPQQRLLSGGFPFETVGVDYAGPVMSATRQGRGCRLVKVYICIFVCFTTKAIHLELVGDLTSNNYLLALRRFIARRGKPVNIYSDNGASFVGAYNDLSKFLKGNCDSLSESMANDNINFHFIPAYTPHFGGLWEAGVKSTKYHLLRVLGNCHLTYEELYTTLTQIEAILNSRPLTPLSSDPADCTPLTPGHFLIGRKLTSLPQLDYQHQSTPLLNRFQRIEQLRQHFWERWSKEYVSELQQRVKWRSCKDSLKINDLVVVKEDNLPPLKWKLGRVVAIHPGADGIVRVADIRTSTGIIKRAFNRICPLPVSFNSG</sequence>
<dbReference type="PANTHER" id="PTHR47331:SF4">
    <property type="entry name" value="PEPTIDASE S1 DOMAIN-CONTAINING PROTEIN"/>
    <property type="match status" value="1"/>
</dbReference>
<evidence type="ECO:0000259" key="1">
    <source>
        <dbReference type="PROSITE" id="PS50994"/>
    </source>
</evidence>
<dbReference type="Proteomes" id="UP001314205">
    <property type="component" value="Unassembled WGS sequence"/>
</dbReference>
<dbReference type="AlphaFoldDB" id="A0AAV1LWE7"/>